<dbReference type="Pfam" id="PF00400">
    <property type="entry name" value="WD40"/>
    <property type="match status" value="3"/>
</dbReference>
<organism evidence="2 3">
    <name type="scientific">Paramecium pentaurelia</name>
    <dbReference type="NCBI Taxonomy" id="43138"/>
    <lineage>
        <taxon>Eukaryota</taxon>
        <taxon>Sar</taxon>
        <taxon>Alveolata</taxon>
        <taxon>Ciliophora</taxon>
        <taxon>Intramacronucleata</taxon>
        <taxon>Oligohymenophorea</taxon>
        <taxon>Peniculida</taxon>
        <taxon>Parameciidae</taxon>
        <taxon>Paramecium</taxon>
    </lineage>
</organism>
<dbReference type="Proteomes" id="UP000689195">
    <property type="component" value="Unassembled WGS sequence"/>
</dbReference>
<comment type="caution">
    <text evidence="2">The sequence shown here is derived from an EMBL/GenBank/DDBJ whole genome shotgun (WGS) entry which is preliminary data.</text>
</comment>
<dbReference type="GO" id="GO:0045182">
    <property type="term" value="F:translation regulator activity"/>
    <property type="evidence" value="ECO:0007669"/>
    <property type="project" value="InterPro"/>
</dbReference>
<dbReference type="InterPro" id="IPR019775">
    <property type="entry name" value="WD40_repeat_CS"/>
</dbReference>
<dbReference type="EMBL" id="CAJJDO010000001">
    <property type="protein sequence ID" value="CAD8131407.1"/>
    <property type="molecule type" value="Genomic_DNA"/>
</dbReference>
<dbReference type="SMART" id="SM00320">
    <property type="entry name" value="WD40"/>
    <property type="match status" value="4"/>
</dbReference>
<dbReference type="GO" id="GO:0043022">
    <property type="term" value="F:ribosome binding"/>
    <property type="evidence" value="ECO:0007669"/>
    <property type="project" value="InterPro"/>
</dbReference>
<dbReference type="InterPro" id="IPR001680">
    <property type="entry name" value="WD40_rpt"/>
</dbReference>
<dbReference type="PROSITE" id="PS00678">
    <property type="entry name" value="WD_REPEATS_1"/>
    <property type="match status" value="1"/>
</dbReference>
<dbReference type="OrthoDB" id="7875889at2759"/>
<accession>A0A8S1RVP9</accession>
<dbReference type="AlphaFoldDB" id="A0A8S1RVP9"/>
<proteinExistence type="predicted"/>
<feature type="repeat" description="WD" evidence="1">
    <location>
        <begin position="87"/>
        <end position="128"/>
    </location>
</feature>
<keyword evidence="3" id="KW-1185">Reference proteome</keyword>
<dbReference type="PANTHER" id="PTHR19868">
    <property type="entry name" value="RECEPTOR FOR ACTIVATED PROTEIN KINASE C RACK1"/>
    <property type="match status" value="1"/>
</dbReference>
<keyword evidence="1" id="KW-0853">WD repeat</keyword>
<evidence type="ECO:0000256" key="1">
    <source>
        <dbReference type="PROSITE-ProRule" id="PRU00221"/>
    </source>
</evidence>
<name>A0A8S1RVP9_9CILI</name>
<protein>
    <submittedName>
        <fullName evidence="2">Uncharacterized protein</fullName>
    </submittedName>
</protein>
<sequence>MMHNNEFKLEMKIKSFLLNLEQNDNQVEFKKLGYLRCHGDWVTTIITNQDPTLVYLVISGSGDKSLLVWKLYKQLDGDLAGQPRKQLKGHSQFDCNLVLSNDNQYLLSALWDKELRFWDLVNGTCIYRFIGNKKKIFTSERKFKLYNVKAEEKLTKSNHFHTHSISSPIIKNIQLYFVTVFWNGWLKVWNQNFTKRFQFKAHDSQINPVAINPSGEYIATGCKDKKLYICNITALKKPAFEYNAGAIINQFAFHPQQNCIVAAIENGIKVSQISQEEKAETKTPIVTLDHHTETQVAGGVKKVQKHEVVSVALDANGAKLHGGWINFSLGSFNKELKQLSKFKQSYFKFISQIKSFFLYEILVLLIDSD</sequence>
<gene>
    <name evidence="2" type="ORF">PPENT_87.1.T0010003</name>
</gene>
<dbReference type="PROSITE" id="PS50082">
    <property type="entry name" value="WD_REPEATS_2"/>
    <property type="match status" value="2"/>
</dbReference>
<evidence type="ECO:0000313" key="3">
    <source>
        <dbReference type="Proteomes" id="UP000689195"/>
    </source>
</evidence>
<dbReference type="InterPro" id="IPR045223">
    <property type="entry name" value="RACK1-like"/>
</dbReference>
<feature type="repeat" description="WD" evidence="1">
    <location>
        <begin position="199"/>
        <end position="229"/>
    </location>
</feature>
<reference evidence="2" key="1">
    <citation type="submission" date="2021-01" db="EMBL/GenBank/DDBJ databases">
        <authorList>
            <consortium name="Genoscope - CEA"/>
            <person name="William W."/>
        </authorList>
    </citation>
    <scope>NUCLEOTIDE SEQUENCE</scope>
</reference>
<evidence type="ECO:0000313" key="2">
    <source>
        <dbReference type="EMBL" id="CAD8131407.1"/>
    </source>
</evidence>